<feature type="signal peptide" evidence="10">
    <location>
        <begin position="1"/>
        <end position="19"/>
    </location>
</feature>
<organism evidence="14 15">
    <name type="scientific">Candida parapsilosis</name>
    <name type="common">Yeast</name>
    <dbReference type="NCBI Taxonomy" id="5480"/>
    <lineage>
        <taxon>Eukaryota</taxon>
        <taxon>Fungi</taxon>
        <taxon>Dikarya</taxon>
        <taxon>Ascomycota</taxon>
        <taxon>Saccharomycotina</taxon>
        <taxon>Pichiomycetes</taxon>
        <taxon>Debaryomycetaceae</taxon>
        <taxon>Candida/Lodderomyces clade</taxon>
        <taxon>Candida</taxon>
    </lineage>
</organism>
<feature type="domain" description="PLA2c" evidence="13">
    <location>
        <begin position="32"/>
        <end position="587"/>
    </location>
</feature>
<keyword evidence="12" id="KW-0472">Membrane</keyword>
<evidence type="ECO:0000256" key="4">
    <source>
        <dbReference type="ARBA" id="ARBA00022801"/>
    </source>
</evidence>
<evidence type="ECO:0000256" key="3">
    <source>
        <dbReference type="ARBA" id="ARBA00022729"/>
    </source>
</evidence>
<evidence type="ECO:0000256" key="5">
    <source>
        <dbReference type="ARBA" id="ARBA00022963"/>
    </source>
</evidence>
<dbReference type="Proteomes" id="UP000590412">
    <property type="component" value="Unassembled WGS sequence"/>
</dbReference>
<comment type="function">
    <text evidence="8">Catalyzes the release of fatty acids from lysophospholipids. Phospholipase B may well contribute to pathogenicity by abetting the fungus in damaging and traversing host cell membranes, processes which likely increase the rapidity of disseminated infection.</text>
</comment>
<keyword evidence="12" id="KW-0812">Transmembrane</keyword>
<feature type="chain" id="PRO_5044521776" description="Lysophospholipase" evidence="10">
    <location>
        <begin position="20"/>
        <end position="658"/>
    </location>
</feature>
<proteinExistence type="inferred from homology"/>
<dbReference type="Pfam" id="PF01735">
    <property type="entry name" value="PLA2_B"/>
    <property type="match status" value="1"/>
</dbReference>
<dbReference type="GO" id="GO:0046475">
    <property type="term" value="P:glycerophospholipid catabolic process"/>
    <property type="evidence" value="ECO:0007669"/>
    <property type="project" value="TreeGrafter"/>
</dbReference>
<evidence type="ECO:0000256" key="1">
    <source>
        <dbReference type="ARBA" id="ARBA00008780"/>
    </source>
</evidence>
<evidence type="ECO:0000256" key="12">
    <source>
        <dbReference type="SAM" id="Phobius"/>
    </source>
</evidence>
<evidence type="ECO:0000259" key="13">
    <source>
        <dbReference type="PROSITE" id="PS51210"/>
    </source>
</evidence>
<keyword evidence="12" id="KW-1133">Transmembrane helix</keyword>
<accession>A0A8X7NES5</accession>
<evidence type="ECO:0000256" key="10">
    <source>
        <dbReference type="RuleBase" id="RU362103"/>
    </source>
</evidence>
<dbReference type="PANTHER" id="PTHR10728">
    <property type="entry name" value="CYTOSOLIC PHOSPHOLIPASE A2"/>
    <property type="match status" value="1"/>
</dbReference>
<comment type="caution">
    <text evidence="14">The sequence shown here is derived from an EMBL/GenBank/DDBJ whole genome shotgun (WGS) entry which is preliminary data.</text>
</comment>
<dbReference type="CDD" id="cd07203">
    <property type="entry name" value="cPLA2_Fungal_PLB"/>
    <property type="match status" value="1"/>
</dbReference>
<evidence type="ECO:0000256" key="8">
    <source>
        <dbReference type="ARBA" id="ARBA00059407"/>
    </source>
</evidence>
<protein>
    <recommendedName>
        <fullName evidence="2 10">Lysophospholipase</fullName>
        <ecNumber evidence="2 10">3.1.1.5</ecNumber>
    </recommendedName>
</protein>
<dbReference type="SUPFAM" id="SSF52151">
    <property type="entry name" value="FabD/lysophospholipase-like"/>
    <property type="match status" value="1"/>
</dbReference>
<reference evidence="14" key="1">
    <citation type="submission" date="2020-03" db="EMBL/GenBank/DDBJ databases">
        <title>FDA dAtabase for Regulatory Grade micrObial Sequences (FDA-ARGOS): Supporting development and validation of Infectious Disease Dx tests.</title>
        <authorList>
            <person name="Campos J."/>
            <person name="Goldberg B."/>
            <person name="Tallon L."/>
            <person name="Sadzewicz L."/>
            <person name="Vavikolanu K."/>
            <person name="Mehta A."/>
            <person name="Aluvathingal J."/>
            <person name="Nadendla S."/>
            <person name="Nandy P."/>
            <person name="Geyer C."/>
            <person name="Yan Y."/>
            <person name="Sichtig H."/>
        </authorList>
    </citation>
    <scope>NUCLEOTIDE SEQUENCE [LARGE SCALE GENOMIC DNA]</scope>
    <source>
        <strain evidence="14">FDAARGOS_652</strain>
    </source>
</reference>
<comment type="similarity">
    <text evidence="1 10">Belongs to the lysophospholipase family.</text>
</comment>
<keyword evidence="3 10" id="KW-0732">Signal</keyword>
<dbReference type="OrthoDB" id="4084751at2759"/>
<dbReference type="SMART" id="SM00022">
    <property type="entry name" value="PLAc"/>
    <property type="match status" value="1"/>
</dbReference>
<keyword evidence="6 9" id="KW-0443">Lipid metabolism</keyword>
<comment type="catalytic activity">
    <reaction evidence="10">
        <text>a 1-acyl-sn-glycero-3-phosphocholine + H2O = sn-glycerol 3-phosphocholine + a fatty acid + H(+)</text>
        <dbReference type="Rhea" id="RHEA:15177"/>
        <dbReference type="ChEBI" id="CHEBI:15377"/>
        <dbReference type="ChEBI" id="CHEBI:15378"/>
        <dbReference type="ChEBI" id="CHEBI:16870"/>
        <dbReference type="ChEBI" id="CHEBI:28868"/>
        <dbReference type="ChEBI" id="CHEBI:58168"/>
        <dbReference type="EC" id="3.1.1.5"/>
    </reaction>
</comment>
<evidence type="ECO:0000256" key="9">
    <source>
        <dbReference type="PROSITE-ProRule" id="PRU00555"/>
    </source>
</evidence>
<evidence type="ECO:0000256" key="7">
    <source>
        <dbReference type="ARBA" id="ARBA00023180"/>
    </source>
</evidence>
<dbReference type="EC" id="3.1.1.5" evidence="2 10"/>
<keyword evidence="5 9" id="KW-0442">Lipid degradation</keyword>
<dbReference type="InterPro" id="IPR016035">
    <property type="entry name" value="Acyl_Trfase/lysoPLipase"/>
</dbReference>
<feature type="compositionally biased region" description="Low complexity" evidence="11">
    <location>
        <begin position="593"/>
        <end position="625"/>
    </location>
</feature>
<name>A0A8X7NES5_CANPA</name>
<evidence type="ECO:0000256" key="6">
    <source>
        <dbReference type="ARBA" id="ARBA00023098"/>
    </source>
</evidence>
<dbReference type="Gene3D" id="3.40.1090.10">
    <property type="entry name" value="Cytosolic phospholipase A2 catalytic domain"/>
    <property type="match status" value="1"/>
</dbReference>
<evidence type="ECO:0000256" key="11">
    <source>
        <dbReference type="SAM" id="MobiDB-lite"/>
    </source>
</evidence>
<dbReference type="InterPro" id="IPR002642">
    <property type="entry name" value="LysoPLipase_cat_dom"/>
</dbReference>
<evidence type="ECO:0000313" key="14">
    <source>
        <dbReference type="EMBL" id="KAF6042596.1"/>
    </source>
</evidence>
<dbReference type="GO" id="GO:0005829">
    <property type="term" value="C:cytosol"/>
    <property type="evidence" value="ECO:0007669"/>
    <property type="project" value="TreeGrafter"/>
</dbReference>
<evidence type="ECO:0000313" key="15">
    <source>
        <dbReference type="Proteomes" id="UP000590412"/>
    </source>
</evidence>
<feature type="transmembrane region" description="Helical" evidence="12">
    <location>
        <begin position="638"/>
        <end position="655"/>
    </location>
</feature>
<keyword evidence="4 9" id="KW-0378">Hydrolase</keyword>
<dbReference type="GO" id="GO:0004623">
    <property type="term" value="F:phospholipase A2 activity"/>
    <property type="evidence" value="ECO:0007669"/>
    <property type="project" value="TreeGrafter"/>
</dbReference>
<dbReference type="PANTHER" id="PTHR10728:SF33">
    <property type="entry name" value="LYSOPHOSPHOLIPASE 1-RELATED"/>
    <property type="match status" value="1"/>
</dbReference>
<dbReference type="GO" id="GO:0005576">
    <property type="term" value="C:extracellular region"/>
    <property type="evidence" value="ECO:0007669"/>
    <property type="project" value="TreeGrafter"/>
</dbReference>
<feature type="region of interest" description="Disordered" evidence="11">
    <location>
        <begin position="593"/>
        <end position="630"/>
    </location>
</feature>
<dbReference type="GO" id="GO:0005886">
    <property type="term" value="C:plasma membrane"/>
    <property type="evidence" value="ECO:0007669"/>
    <property type="project" value="TreeGrafter"/>
</dbReference>
<evidence type="ECO:0000256" key="2">
    <source>
        <dbReference type="ARBA" id="ARBA00013274"/>
    </source>
</evidence>
<keyword evidence="7" id="KW-0325">Glycoprotein</keyword>
<dbReference type="AlphaFoldDB" id="A0A8X7NES5"/>
<dbReference type="GO" id="GO:0005783">
    <property type="term" value="C:endoplasmic reticulum"/>
    <property type="evidence" value="ECO:0007669"/>
    <property type="project" value="TreeGrafter"/>
</dbReference>
<dbReference type="GO" id="GO:0004622">
    <property type="term" value="F:phosphatidylcholine lysophospholipase activity"/>
    <property type="evidence" value="ECO:0007669"/>
    <property type="project" value="UniProtKB-EC"/>
</dbReference>
<sequence length="658" mass="72221">MHWCQIIFSALIFIHTAQSWSPTDSYAPGKVQCPNSDILRVADSISEEEKSWLSGRDKVTNEKLVEFLKYANMSQIDPEDYGNMNKSIHIGLAFSGGGYRAMLNGAGQMSALDERTSGPDGGNASGLNGLLQASTYIAGLSGGSWLVGSIVFNNFTSVEDIVNQKTDIWNLKHSIVNYGGINVVKTYEYYKGILDDIDDKEDAGYDLSFTDVWGRALAHQFLTTLNDTGASLTFSSVQDWDVFKNHEMPFPIFISDTRAEGTKIINLNSSLTEFNPFEMGSFDKSIYQFAKIKYLGTELSDGDTNGTCIGGYDNAGYIMGTSSTLFNQFLLQINTTSLPSIVKRVVTSLLDRVSNHENDVAVYDPNPFYDTSVGTSSNLAGNETLVLVDGGEDGQNVPLWPLIQPARDVDVVFAFDNSADTDGYWPNGTSLIKSYERQFVNAGNGTIFPYVPDANSFINLNLTAKPTFFGCDARNLSSLLHNNNTNSNSSSSYTVYDSPLIVYIANRPFSYWTNTSTFKLSYDDDERNPIIQNGFEVASRNNLTLDPEWPACVGCAIIRRSQERNGEEQSDQCKQCFERYCWDGSLDSEGTKLNFTETGTTNGEESSLESASTSSSTSSSSSSSSHGGKKNDASAKSFSWSLLFGLLLMVGFVGVDQF</sequence>
<gene>
    <name evidence="14" type="ORF">FOB60_005795</name>
</gene>
<dbReference type="EMBL" id="JABWAB010000014">
    <property type="protein sequence ID" value="KAF6042596.1"/>
    <property type="molecule type" value="Genomic_DNA"/>
</dbReference>
<dbReference type="PROSITE" id="PS51210">
    <property type="entry name" value="PLA2C"/>
    <property type="match status" value="1"/>
</dbReference>
<dbReference type="FunFam" id="3.40.1090.10:FF:000010">
    <property type="entry name" value="Lysophospholipase"/>
    <property type="match status" value="1"/>
</dbReference>